<keyword evidence="2" id="KW-1185">Reference proteome</keyword>
<feature type="non-terminal residue" evidence="1">
    <location>
        <position position="91"/>
    </location>
</feature>
<accession>A0A8S3YR85</accession>
<organism evidence="1 2">
    <name type="scientific">Candidula unifasciata</name>
    <dbReference type="NCBI Taxonomy" id="100452"/>
    <lineage>
        <taxon>Eukaryota</taxon>
        <taxon>Metazoa</taxon>
        <taxon>Spiralia</taxon>
        <taxon>Lophotrochozoa</taxon>
        <taxon>Mollusca</taxon>
        <taxon>Gastropoda</taxon>
        <taxon>Heterobranchia</taxon>
        <taxon>Euthyneura</taxon>
        <taxon>Panpulmonata</taxon>
        <taxon>Eupulmonata</taxon>
        <taxon>Stylommatophora</taxon>
        <taxon>Helicina</taxon>
        <taxon>Helicoidea</taxon>
        <taxon>Geomitridae</taxon>
        <taxon>Candidula</taxon>
    </lineage>
</organism>
<evidence type="ECO:0000313" key="1">
    <source>
        <dbReference type="EMBL" id="CAG5116826.1"/>
    </source>
</evidence>
<dbReference type="AlphaFoldDB" id="A0A8S3YR85"/>
<name>A0A8S3YR85_9EUPU</name>
<comment type="caution">
    <text evidence="1">The sequence shown here is derived from an EMBL/GenBank/DDBJ whole genome shotgun (WGS) entry which is preliminary data.</text>
</comment>
<protein>
    <submittedName>
        <fullName evidence="1">Uncharacterized protein</fullName>
    </submittedName>
</protein>
<proteinExistence type="predicted"/>
<dbReference type="OrthoDB" id="16753at2759"/>
<feature type="non-terminal residue" evidence="1">
    <location>
        <position position="1"/>
    </location>
</feature>
<dbReference type="Proteomes" id="UP000678393">
    <property type="component" value="Unassembled WGS sequence"/>
</dbReference>
<evidence type="ECO:0000313" key="2">
    <source>
        <dbReference type="Proteomes" id="UP000678393"/>
    </source>
</evidence>
<reference evidence="1" key="1">
    <citation type="submission" date="2021-04" db="EMBL/GenBank/DDBJ databases">
        <authorList>
            <consortium name="Molecular Ecology Group"/>
        </authorList>
    </citation>
    <scope>NUCLEOTIDE SEQUENCE</scope>
</reference>
<gene>
    <name evidence="1" type="ORF">CUNI_LOCUS2384</name>
</gene>
<sequence>SSTAIFQTIWSAPNDFVCRSKFGNYEAPVFKIHACAWCYYFITQSRDVFVHPTMHALVFRKNQTLLPPYVILVADADNRTMADNICKTTNA</sequence>
<dbReference type="EMBL" id="CAJHNH020000308">
    <property type="protein sequence ID" value="CAG5116826.1"/>
    <property type="molecule type" value="Genomic_DNA"/>
</dbReference>